<dbReference type="PROSITE" id="PS00107">
    <property type="entry name" value="PROTEIN_KINASE_ATP"/>
    <property type="match status" value="1"/>
</dbReference>
<dbReference type="InterPro" id="IPR050339">
    <property type="entry name" value="CC_SR_Kinase"/>
</dbReference>
<evidence type="ECO:0000313" key="10">
    <source>
        <dbReference type="Proteomes" id="UP001164743"/>
    </source>
</evidence>
<feature type="compositionally biased region" description="Polar residues" evidence="7">
    <location>
        <begin position="454"/>
        <end position="483"/>
    </location>
</feature>
<evidence type="ECO:0000256" key="6">
    <source>
        <dbReference type="PROSITE-ProRule" id="PRU10141"/>
    </source>
</evidence>
<comment type="similarity">
    <text evidence="5">Belongs to the protein kinase superfamily. Ser/Thr protein kinase family. GCN2 subfamily.</text>
</comment>
<dbReference type="SMART" id="SM00220">
    <property type="entry name" value="S_TKc"/>
    <property type="match status" value="1"/>
</dbReference>
<feature type="domain" description="Protein kinase" evidence="8">
    <location>
        <begin position="1318"/>
        <end position="1636"/>
    </location>
</feature>
<keyword evidence="1" id="KW-0808">Transferase</keyword>
<feature type="region of interest" description="Disordered" evidence="7">
    <location>
        <begin position="652"/>
        <end position="684"/>
    </location>
</feature>
<feature type="compositionally biased region" description="Polar residues" evidence="7">
    <location>
        <begin position="1120"/>
        <end position="1131"/>
    </location>
</feature>
<reference evidence="9" key="1">
    <citation type="submission" date="2022-10" db="EMBL/GenBank/DDBJ databases">
        <title>Puccinia triticina Genome sequencing and assembly.</title>
        <authorList>
            <person name="Li C."/>
        </authorList>
    </citation>
    <scope>NUCLEOTIDE SEQUENCE</scope>
    <source>
        <strain evidence="9">Pt15</strain>
    </source>
</reference>
<evidence type="ECO:0000256" key="1">
    <source>
        <dbReference type="ARBA" id="ARBA00022679"/>
    </source>
</evidence>
<feature type="compositionally biased region" description="Pro residues" evidence="7">
    <location>
        <begin position="137"/>
        <end position="157"/>
    </location>
</feature>
<feature type="compositionally biased region" description="Low complexity" evidence="7">
    <location>
        <begin position="65"/>
        <end position="82"/>
    </location>
</feature>
<protein>
    <recommendedName>
        <fullName evidence="8">Protein kinase domain-containing protein</fullName>
    </recommendedName>
</protein>
<feature type="compositionally biased region" description="Polar residues" evidence="7">
    <location>
        <begin position="175"/>
        <end position="190"/>
    </location>
</feature>
<gene>
    <name evidence="9" type="ORF">PtA15_12A581</name>
</gene>
<evidence type="ECO:0000259" key="8">
    <source>
        <dbReference type="PROSITE" id="PS50011"/>
    </source>
</evidence>
<organism evidence="9 10">
    <name type="scientific">Puccinia triticina</name>
    <dbReference type="NCBI Taxonomy" id="208348"/>
    <lineage>
        <taxon>Eukaryota</taxon>
        <taxon>Fungi</taxon>
        <taxon>Dikarya</taxon>
        <taxon>Basidiomycota</taxon>
        <taxon>Pucciniomycotina</taxon>
        <taxon>Pucciniomycetes</taxon>
        <taxon>Pucciniales</taxon>
        <taxon>Pucciniaceae</taxon>
        <taxon>Puccinia</taxon>
    </lineage>
</organism>
<evidence type="ECO:0000256" key="2">
    <source>
        <dbReference type="ARBA" id="ARBA00022741"/>
    </source>
</evidence>
<feature type="compositionally biased region" description="Polar residues" evidence="7">
    <location>
        <begin position="548"/>
        <end position="567"/>
    </location>
</feature>
<feature type="binding site" evidence="6">
    <location>
        <position position="1347"/>
    </location>
    <ligand>
        <name>ATP</name>
        <dbReference type="ChEBI" id="CHEBI:30616"/>
    </ligand>
</feature>
<sequence length="1769" mass="191657">MAQLPSSPQPARRTFDSLKKHSSSTSHKTLFGTAAPSHSFDSPLAHPSPALSPASAHPADRSASRRSNSSSQSNPFLSSSSSQTPPATWAVSGKLVRKKASGLFREAARSWGRSKSKEVLSFGLGVLIGNQDAQAANPPPPTPPPLPANPSIPPAAPPATTTDHHHHHQDPATPNQAPSSGTATIPSSAGTIGKGPKKRISFHSSKKVKGKPKDNNAKIIKRRSEIGFGDWADTLNTAVDSSSPQSQPHTEPSEIPASSSVIHPQSHTPLLSTHPSSNHLSSHPSAPMALSHRRRERSANLTKQSGVLTSSLEIEAAPSALSSRVPRSTFPHAHRSPRSPRRFYNTRAAVHRSQSQNLPSQFLSIGETSTPQAQFTLNGHTQNPLLPNPTTSSLFQRSISPINQFDDDFDVESPIASKALGRASFVPPRLRSVSSARANLFGAMPNKSGGLEPSSYSTPAANSSTPHVAQPNHPLSQWLNGSQVDPAPPNSIPRSRQRTVSATLQEHSSRLNPKHLTTLAEDGCDSDPETGKSGFGSSPSQSPPLDTIDSNGVRTRSSSSSQKTGFQDSRAHPNDRWVMPRIEGLDMTPRRRSLDGSLDDSDPDEKGGLALSSKPSSRTSIASSLTTHESENPGCGASDCSLKPFSAAFDGFGALPPPESPFPGPHRIKRGGIPPASPNNLKRHVDGELVSCTSQPTLYRHRTSGPAPPLSFPNLRTKNDPFEPVNPQRHSWGLQSNNPSEDDEDDLGQVAHRERDGHNGSHESHEAMSNLSVPALTDSSSLASSLASSSQSNNPYAIRPPVDGPALISSWDKSPAETGREAKRRSLPTDVSRAAGHHLTPAPPPLPIGLSSTPISVKHSLVQHPSLRPLIQSANSSFQEAECSFQNVKPNASAFLSSGMISKKTVARDRRENSLSNSSALFKYALSNVNDPNASIGGESICNVSVEASIAVKSMCEALGGPRVIVAAKREDEHQSRLSEQYEQSISMQSGNQSFSPNQSSLGIVLPECLRQPSVSSLRMPDTPMKKPAVLHKSHPHINKPFMPSGLRKLSSSYSPSIGGSPVDDSPTSRGHHFSIDESPIPQFHSQFPRDPLCLAAQNDTTPDAGSSSWVNLNDVDPSPSLSRANTSGQVPSGLESLVRQSPIYRRRSSDGVLSNHSGNGNLSRASGSRQSNPFDDPGTPTKPTTSWLKRAQLLASPGNSISSVTSSPSMHHHSHTDRLSTNNSSAEHLLDPQVTPNRQGGRSYTPFALSPMLGTDFRQGSRSHLTPGPENSASPPPRRPSFNKRHSSPMIDDYQLRTSSHLFGQTFSRRLRYDAEFDELETIGKGEFGEVFKVRQNSTGKVFAIKRPTRPANGPKALARQYEEVDILRRLTQGPTRSAHIIQLHAAWEEDSRWNIQTEFCENGTLEHFLGLIAGFQDRVDEERIWKITAELAQAVAFMHSSGVLHLDIKPANIFITAHGGLKVGDFGLARRWPRVNPSEVRECGLMNGRHKVFQHVPINPSEHDDSIIPSRFLRYEDVSDTDAKQMMRFKSCGRFVGFDLEREGDREYIAPEILSGRYGEEADVFSVGLIALEIATNVVLPDNGDEWRSLRSSDFSRTDLSHLSSELVLLIKRMMDKCPDRRITSSELTRHPVIAKLKILRDAGLAQENQGIDGTVEYEETEVLDVQADPAGDILMAPGDDSPDFSVEQIKPLRPVPPPDRIWRTARGAVLPEAEGFLPFILTGQSTPSRFKNSVSSSFNNRNFKTTPCQLSARGPETSNDQMEIDA</sequence>
<keyword evidence="2 6" id="KW-0547">Nucleotide-binding</keyword>
<feature type="region of interest" description="Disordered" evidence="7">
    <location>
        <begin position="1198"/>
        <end position="1289"/>
    </location>
</feature>
<evidence type="ECO:0000256" key="5">
    <source>
        <dbReference type="ARBA" id="ARBA00037982"/>
    </source>
</evidence>
<feature type="region of interest" description="Disordered" evidence="7">
    <location>
        <begin position="1035"/>
        <end position="1186"/>
    </location>
</feature>
<feature type="region of interest" description="Disordered" evidence="7">
    <location>
        <begin position="444"/>
        <end position="639"/>
    </location>
</feature>
<keyword evidence="10" id="KW-1185">Reference proteome</keyword>
<dbReference type="SUPFAM" id="SSF56112">
    <property type="entry name" value="Protein kinase-like (PK-like)"/>
    <property type="match status" value="1"/>
</dbReference>
<evidence type="ECO:0000256" key="4">
    <source>
        <dbReference type="ARBA" id="ARBA00022840"/>
    </source>
</evidence>
<feature type="compositionally biased region" description="Polar residues" evidence="7">
    <location>
        <begin position="234"/>
        <end position="268"/>
    </location>
</feature>
<feature type="compositionally biased region" description="Low complexity" evidence="7">
    <location>
        <begin position="42"/>
        <end position="57"/>
    </location>
</feature>
<dbReference type="PROSITE" id="PS00108">
    <property type="entry name" value="PROTEIN_KINASE_ST"/>
    <property type="match status" value="1"/>
</dbReference>
<keyword evidence="4 6" id="KW-0067">ATP-binding</keyword>
<feature type="compositionally biased region" description="Polar residues" evidence="7">
    <location>
        <begin position="1259"/>
        <end position="1274"/>
    </location>
</feature>
<dbReference type="InterPro" id="IPR000719">
    <property type="entry name" value="Prot_kinase_dom"/>
</dbReference>
<feature type="compositionally biased region" description="Low complexity" evidence="7">
    <location>
        <begin position="531"/>
        <end position="544"/>
    </location>
</feature>
<feature type="region of interest" description="Disordered" evidence="7">
    <location>
        <begin position="1748"/>
        <end position="1769"/>
    </location>
</feature>
<feature type="compositionally biased region" description="Polar residues" evidence="7">
    <location>
        <begin position="613"/>
        <end position="627"/>
    </location>
</feature>
<evidence type="ECO:0000313" key="9">
    <source>
        <dbReference type="EMBL" id="WAQ90591.1"/>
    </source>
</evidence>
<dbReference type="Gene3D" id="3.30.200.20">
    <property type="entry name" value="Phosphorylase Kinase, domain 1"/>
    <property type="match status" value="1"/>
</dbReference>
<dbReference type="GeneID" id="77803100"/>
<feature type="compositionally biased region" description="Low complexity" evidence="7">
    <location>
        <begin position="782"/>
        <end position="792"/>
    </location>
</feature>
<feature type="region of interest" description="Disordered" evidence="7">
    <location>
        <begin position="782"/>
        <end position="847"/>
    </location>
</feature>
<feature type="compositionally biased region" description="Polar residues" evidence="7">
    <location>
        <begin position="1098"/>
        <end position="1112"/>
    </location>
</feature>
<feature type="region of interest" description="Disordered" evidence="7">
    <location>
        <begin position="318"/>
        <end position="340"/>
    </location>
</feature>
<dbReference type="InterPro" id="IPR011009">
    <property type="entry name" value="Kinase-like_dom_sf"/>
</dbReference>
<dbReference type="PANTHER" id="PTHR11042">
    <property type="entry name" value="EUKARYOTIC TRANSLATION INITIATION FACTOR 2-ALPHA KINASE EIF2-ALPHA KINASE -RELATED"/>
    <property type="match status" value="1"/>
</dbReference>
<feature type="compositionally biased region" description="Low complexity" evidence="7">
    <location>
        <begin position="1051"/>
        <end position="1062"/>
    </location>
</feature>
<feature type="compositionally biased region" description="Low complexity" evidence="7">
    <location>
        <begin position="269"/>
        <end position="285"/>
    </location>
</feature>
<proteinExistence type="inferred from homology"/>
<dbReference type="Gene3D" id="1.10.510.10">
    <property type="entry name" value="Transferase(Phosphotransferase) domain 1"/>
    <property type="match status" value="1"/>
</dbReference>
<feature type="compositionally biased region" description="Low complexity" evidence="7">
    <location>
        <begin position="1201"/>
        <end position="1210"/>
    </location>
</feature>
<feature type="region of interest" description="Disordered" evidence="7">
    <location>
        <begin position="698"/>
        <end position="746"/>
    </location>
</feature>
<accession>A0ABY7CZ44</accession>
<feature type="region of interest" description="Disordered" evidence="7">
    <location>
        <begin position="131"/>
        <end position="306"/>
    </location>
</feature>
<keyword evidence="3" id="KW-0418">Kinase</keyword>
<dbReference type="InterPro" id="IPR008271">
    <property type="entry name" value="Ser/Thr_kinase_AS"/>
</dbReference>
<feature type="compositionally biased region" description="Polar residues" evidence="7">
    <location>
        <begin position="1759"/>
        <end position="1769"/>
    </location>
</feature>
<dbReference type="Pfam" id="PF00069">
    <property type="entry name" value="Pkinase"/>
    <property type="match status" value="2"/>
</dbReference>
<feature type="compositionally biased region" description="Pro residues" evidence="7">
    <location>
        <begin position="655"/>
        <end position="664"/>
    </location>
</feature>
<evidence type="ECO:0000256" key="7">
    <source>
        <dbReference type="SAM" id="MobiDB-lite"/>
    </source>
</evidence>
<name>A0ABY7CZ44_9BASI</name>
<dbReference type="PROSITE" id="PS50011">
    <property type="entry name" value="PROTEIN_KINASE_DOM"/>
    <property type="match status" value="1"/>
</dbReference>
<dbReference type="Proteomes" id="UP001164743">
    <property type="component" value="Chromosome 12A"/>
</dbReference>
<dbReference type="RefSeq" id="XP_053026146.1">
    <property type="nucleotide sequence ID" value="XM_053162205.1"/>
</dbReference>
<dbReference type="PANTHER" id="PTHR11042:SF190">
    <property type="entry name" value="MITOSIS INHIBITOR PROTEIN KINASE MIK1"/>
    <property type="match status" value="1"/>
</dbReference>
<feature type="compositionally biased region" description="Polar residues" evidence="7">
    <location>
        <begin position="492"/>
        <end position="506"/>
    </location>
</feature>
<feature type="compositionally biased region" description="Polar residues" evidence="7">
    <location>
        <begin position="1152"/>
        <end position="1174"/>
    </location>
</feature>
<dbReference type="InterPro" id="IPR017441">
    <property type="entry name" value="Protein_kinase_ATP_BS"/>
</dbReference>
<feature type="compositionally biased region" description="Basic residues" evidence="7">
    <location>
        <begin position="195"/>
        <end position="210"/>
    </location>
</feature>
<evidence type="ECO:0000256" key="3">
    <source>
        <dbReference type="ARBA" id="ARBA00022777"/>
    </source>
</evidence>
<feature type="region of interest" description="Disordered" evidence="7">
    <location>
        <begin position="1"/>
        <end position="96"/>
    </location>
</feature>
<dbReference type="EMBL" id="CP110432">
    <property type="protein sequence ID" value="WAQ90591.1"/>
    <property type="molecule type" value="Genomic_DNA"/>
</dbReference>